<evidence type="ECO:0000313" key="4">
    <source>
        <dbReference type="Proteomes" id="UP000232638"/>
    </source>
</evidence>
<name>A0A2K8UG96_9GAMM</name>
<proteinExistence type="predicted"/>
<protein>
    <recommendedName>
        <fullName evidence="2">DNA-binding protein H-NS-like C-terminal domain-containing protein</fullName>
    </recommendedName>
</protein>
<dbReference type="Gene3D" id="4.10.430.10">
    <property type="entry name" value="Histone-like protein H-NS, C-terminal domain"/>
    <property type="match status" value="1"/>
</dbReference>
<dbReference type="OrthoDB" id="5297879at2"/>
<evidence type="ECO:0000313" key="3">
    <source>
        <dbReference type="EMBL" id="AUB84613.1"/>
    </source>
</evidence>
<dbReference type="Proteomes" id="UP000232638">
    <property type="component" value="Chromosome"/>
</dbReference>
<dbReference type="InterPro" id="IPR037150">
    <property type="entry name" value="H-NS_C_dom_sf"/>
</dbReference>
<accession>A0A2K8UG96</accession>
<keyword evidence="4" id="KW-1185">Reference proteome</keyword>
<dbReference type="EMBL" id="CP020370">
    <property type="protein sequence ID" value="AUB84613.1"/>
    <property type="molecule type" value="Genomic_DNA"/>
</dbReference>
<feature type="region of interest" description="Disordered" evidence="1">
    <location>
        <begin position="69"/>
        <end position="99"/>
    </location>
</feature>
<dbReference type="AlphaFoldDB" id="A0A2K8UG96"/>
<dbReference type="KEGG" id="tsy:THSYN_02305"/>
<reference evidence="3 4" key="1">
    <citation type="submission" date="2017-03" db="EMBL/GenBank/DDBJ databases">
        <title>Complete genome sequence of Candidatus 'Thiodictyon syntrophicum' sp. nov. strain Cad16T, a photolithoautotroph purple sulfur bacterium isolated from an alpine meromictic lake.</title>
        <authorList>
            <person name="Luedin S.M."/>
            <person name="Pothier J.F."/>
            <person name="Danza F."/>
            <person name="Storelli N."/>
            <person name="Wittwer M."/>
            <person name="Tonolla M."/>
        </authorList>
    </citation>
    <scope>NUCLEOTIDE SEQUENCE [LARGE SCALE GENOMIC DNA]</scope>
    <source>
        <strain evidence="3 4">Cad16T</strain>
    </source>
</reference>
<sequence>MRAPNSKIGFFVVVLQKQREWVGPDDKRIGFDELLGILKSKAREKEKTDNSVYLRVIGIDATPKEDFRSARSSSEAVTDAATPKYADDAGNTWSGRGRQPKWVKDAVRSGKLLNELLNSRVPGVEPIAKLRNQLRNEKLP</sequence>
<feature type="domain" description="DNA-binding protein H-NS-like C-terminal" evidence="2">
    <location>
        <begin position="75"/>
        <end position="118"/>
    </location>
</feature>
<dbReference type="GO" id="GO:0003677">
    <property type="term" value="F:DNA binding"/>
    <property type="evidence" value="ECO:0007669"/>
    <property type="project" value="InterPro"/>
</dbReference>
<organism evidence="3 4">
    <name type="scientific">Candidatus Thiodictyon syntrophicum</name>
    <dbReference type="NCBI Taxonomy" id="1166950"/>
    <lineage>
        <taxon>Bacteria</taxon>
        <taxon>Pseudomonadati</taxon>
        <taxon>Pseudomonadota</taxon>
        <taxon>Gammaproteobacteria</taxon>
        <taxon>Chromatiales</taxon>
        <taxon>Chromatiaceae</taxon>
        <taxon>Thiodictyon</taxon>
    </lineage>
</organism>
<dbReference type="SMART" id="SM00528">
    <property type="entry name" value="HNS"/>
    <property type="match status" value="1"/>
</dbReference>
<evidence type="ECO:0000259" key="2">
    <source>
        <dbReference type="SMART" id="SM00528"/>
    </source>
</evidence>
<dbReference type="SUPFAM" id="SSF81273">
    <property type="entry name" value="H-NS histone-like proteins"/>
    <property type="match status" value="1"/>
</dbReference>
<gene>
    <name evidence="3" type="ORF">THSYN_02305</name>
</gene>
<evidence type="ECO:0000256" key="1">
    <source>
        <dbReference type="SAM" id="MobiDB-lite"/>
    </source>
</evidence>
<dbReference type="InterPro" id="IPR027444">
    <property type="entry name" value="H-NS_C_dom"/>
</dbReference>
<dbReference type="Pfam" id="PF00816">
    <property type="entry name" value="Histone_HNS"/>
    <property type="match status" value="1"/>
</dbReference>